<dbReference type="SUPFAM" id="SSF88713">
    <property type="entry name" value="Glycoside hydrolase/deacetylase"/>
    <property type="match status" value="1"/>
</dbReference>
<dbReference type="Pfam" id="PF04122">
    <property type="entry name" value="CW_binding_2"/>
    <property type="match status" value="3"/>
</dbReference>
<dbReference type="InterPro" id="IPR007253">
    <property type="entry name" value="Cell_wall-bd_2"/>
</dbReference>
<dbReference type="PROSITE" id="PS51677">
    <property type="entry name" value="NODB"/>
    <property type="match status" value="1"/>
</dbReference>
<dbReference type="InterPro" id="IPR050248">
    <property type="entry name" value="Polysacc_deacetylase_ArnD"/>
</dbReference>
<keyword evidence="1" id="KW-0479">Metal-binding</keyword>
<organism evidence="4 5">
    <name type="scientific">Ornithinimicrobium avium</name>
    <dbReference type="NCBI Taxonomy" id="2283195"/>
    <lineage>
        <taxon>Bacteria</taxon>
        <taxon>Bacillati</taxon>
        <taxon>Actinomycetota</taxon>
        <taxon>Actinomycetes</taxon>
        <taxon>Micrococcales</taxon>
        <taxon>Ornithinimicrobiaceae</taxon>
        <taxon>Ornithinimicrobium</taxon>
    </lineage>
</organism>
<feature type="domain" description="NodB homology" evidence="3">
    <location>
        <begin position="379"/>
        <end position="552"/>
    </location>
</feature>
<name>A0A345NP77_9MICO</name>
<dbReference type="AlphaFoldDB" id="A0A345NP77"/>
<dbReference type="InterPro" id="IPR011330">
    <property type="entry name" value="Glyco_hydro/deAcase_b/a-brl"/>
</dbReference>
<dbReference type="Gene3D" id="3.20.20.370">
    <property type="entry name" value="Glycoside hydrolase/deacetylase"/>
    <property type="match status" value="1"/>
</dbReference>
<dbReference type="GO" id="GO:0005975">
    <property type="term" value="P:carbohydrate metabolic process"/>
    <property type="evidence" value="ECO:0007669"/>
    <property type="project" value="InterPro"/>
</dbReference>
<dbReference type="GO" id="GO:0016020">
    <property type="term" value="C:membrane"/>
    <property type="evidence" value="ECO:0007669"/>
    <property type="project" value="TreeGrafter"/>
</dbReference>
<evidence type="ECO:0000313" key="5">
    <source>
        <dbReference type="Proteomes" id="UP000253790"/>
    </source>
</evidence>
<dbReference type="OrthoDB" id="9797391at2"/>
<gene>
    <name evidence="4" type="ORF">DV701_12550</name>
</gene>
<keyword evidence="5" id="KW-1185">Reference proteome</keyword>
<evidence type="ECO:0000259" key="3">
    <source>
        <dbReference type="PROSITE" id="PS51677"/>
    </source>
</evidence>
<accession>A0A345NP77</accession>
<evidence type="ECO:0000313" key="4">
    <source>
        <dbReference type="EMBL" id="AXH96835.1"/>
    </source>
</evidence>
<dbReference type="GO" id="GO:0046872">
    <property type="term" value="F:metal ion binding"/>
    <property type="evidence" value="ECO:0007669"/>
    <property type="project" value="UniProtKB-KW"/>
</dbReference>
<dbReference type="PANTHER" id="PTHR10587">
    <property type="entry name" value="GLYCOSYL TRANSFERASE-RELATED"/>
    <property type="match status" value="1"/>
</dbReference>
<dbReference type="InterPro" id="IPR002509">
    <property type="entry name" value="NODB_dom"/>
</dbReference>
<evidence type="ECO:0000256" key="1">
    <source>
        <dbReference type="ARBA" id="ARBA00022723"/>
    </source>
</evidence>
<sequence>MGIGGAGGKSGTHLTRAGVWGALLALVATSFLGPAGAAEEQPDTVVSATHGATTDGTADATDIVPSGRTGAPIIRLAGADRYASAVAISRDRYADPAQASVVYLADGAEFSDALTAGTLSDGPVLLVRSHCRAVPTTVLHEIDRIDPQRVVALGGPAAVCDATLATASGGRSTDRIGGANRYETAALIAQRQFPSGSARVYLTRGEVSPDALGGGMLSDGPILLTSRDGASVPAATAAAVQAMGATRVVALGGPAAVSDAVLAEAADGRTTGRLAGRDRYRTAIAIAKHAYPSRTSRVYLARGDGQNFADAVASGMIADGPVLLTPGPCEPVRAATAAFLKERHPTRVVALGGEDALCTSSMRGASLDARPTVDCDVTRCVALTFDDGPGRYTGTLLDTLADYRVPATFFQVGQMVDAYGAYSRRAYLEGHEVANHTWDHTQLTLLTRAQQQWEVDVTDNELNQHGVPDTTLLRPPYGSFNSLTRQLGFPLVIWDVDPRDWDNSPSAATVRSRVMSAVRPGSIVLQHDIHPNSVDAVPLIISDLTAQGYTLVTVSELVPGLRPGDVVYRHGDVRSAGTASSPGDTITLPDGTVLGPFLDEAGVPGVAPSVPLLELLEQQR</sequence>
<evidence type="ECO:0000256" key="2">
    <source>
        <dbReference type="ARBA" id="ARBA00022801"/>
    </source>
</evidence>
<dbReference type="Pfam" id="PF01522">
    <property type="entry name" value="Polysacc_deac_1"/>
    <property type="match status" value="1"/>
</dbReference>
<dbReference type="EMBL" id="CP031229">
    <property type="protein sequence ID" value="AXH96835.1"/>
    <property type="molecule type" value="Genomic_DNA"/>
</dbReference>
<dbReference type="Proteomes" id="UP000253790">
    <property type="component" value="Chromosome"/>
</dbReference>
<dbReference type="PANTHER" id="PTHR10587:SF133">
    <property type="entry name" value="CHITIN DEACETYLASE 1-RELATED"/>
    <property type="match status" value="1"/>
</dbReference>
<dbReference type="GO" id="GO:0016810">
    <property type="term" value="F:hydrolase activity, acting on carbon-nitrogen (but not peptide) bonds"/>
    <property type="evidence" value="ECO:0007669"/>
    <property type="project" value="InterPro"/>
</dbReference>
<dbReference type="KEGG" id="orn:DV701_12550"/>
<dbReference type="RefSeq" id="WP_114928706.1">
    <property type="nucleotide sequence ID" value="NZ_CP031229.1"/>
</dbReference>
<keyword evidence="2" id="KW-0378">Hydrolase</keyword>
<protein>
    <recommendedName>
        <fullName evidence="3">NodB homology domain-containing protein</fullName>
    </recommendedName>
</protein>
<proteinExistence type="predicted"/>
<reference evidence="4 5" key="1">
    <citation type="submission" date="2018-07" db="EMBL/GenBank/DDBJ databases">
        <title>Complete genome sequencing of Ornithinimicrobium sp. AMA3305.</title>
        <authorList>
            <person name="Bae J.-W."/>
        </authorList>
    </citation>
    <scope>NUCLEOTIDE SEQUENCE [LARGE SCALE GENOMIC DNA]</scope>
    <source>
        <strain evidence="4 5">AMA3305</strain>
    </source>
</reference>